<protein>
    <submittedName>
        <fullName evidence="2">Uncharacterized protein</fullName>
    </submittedName>
</protein>
<proteinExistence type="predicted"/>
<accession>A0AAV2KD54</accession>
<dbReference type="Proteomes" id="UP001497482">
    <property type="component" value="Chromosome 18"/>
</dbReference>
<reference evidence="2 3" key="1">
    <citation type="submission" date="2024-04" db="EMBL/GenBank/DDBJ databases">
        <authorList>
            <person name="Waldvogel A.-M."/>
            <person name="Schoenle A."/>
        </authorList>
    </citation>
    <scope>NUCLEOTIDE SEQUENCE [LARGE SCALE GENOMIC DNA]</scope>
</reference>
<dbReference type="EMBL" id="OZ035840">
    <property type="protein sequence ID" value="CAL1587807.1"/>
    <property type="molecule type" value="Genomic_DNA"/>
</dbReference>
<keyword evidence="3" id="KW-1185">Reference proteome</keyword>
<evidence type="ECO:0000313" key="2">
    <source>
        <dbReference type="EMBL" id="CAL1587807.1"/>
    </source>
</evidence>
<evidence type="ECO:0000256" key="1">
    <source>
        <dbReference type="SAM" id="MobiDB-lite"/>
    </source>
</evidence>
<gene>
    <name evidence="2" type="ORF">KC01_LOCUS17727</name>
</gene>
<sequence length="71" mass="8225">MMCYASSRGRCGGEWEMEEEMEVCVMRIRRGLVPWMELTEREGQRTDGSPTDRSPNWVKVTGRGAHHLELI</sequence>
<evidence type="ECO:0000313" key="3">
    <source>
        <dbReference type="Proteomes" id="UP001497482"/>
    </source>
</evidence>
<feature type="region of interest" description="Disordered" evidence="1">
    <location>
        <begin position="40"/>
        <end position="59"/>
    </location>
</feature>
<name>A0AAV2KD54_KNICA</name>
<dbReference type="AlphaFoldDB" id="A0AAV2KD54"/>
<organism evidence="2 3">
    <name type="scientific">Knipowitschia caucasica</name>
    <name type="common">Caucasian dwarf goby</name>
    <name type="synonym">Pomatoschistus caucasicus</name>
    <dbReference type="NCBI Taxonomy" id="637954"/>
    <lineage>
        <taxon>Eukaryota</taxon>
        <taxon>Metazoa</taxon>
        <taxon>Chordata</taxon>
        <taxon>Craniata</taxon>
        <taxon>Vertebrata</taxon>
        <taxon>Euteleostomi</taxon>
        <taxon>Actinopterygii</taxon>
        <taxon>Neopterygii</taxon>
        <taxon>Teleostei</taxon>
        <taxon>Neoteleostei</taxon>
        <taxon>Acanthomorphata</taxon>
        <taxon>Gobiaria</taxon>
        <taxon>Gobiiformes</taxon>
        <taxon>Gobioidei</taxon>
        <taxon>Gobiidae</taxon>
        <taxon>Gobiinae</taxon>
        <taxon>Knipowitschia</taxon>
    </lineage>
</organism>